<dbReference type="EMBL" id="CP131913">
    <property type="protein sequence ID" value="WLI73111.1"/>
    <property type="molecule type" value="Genomic_DNA"/>
</dbReference>
<evidence type="ECO:0000256" key="1">
    <source>
        <dbReference type="SAM" id="SignalP"/>
    </source>
</evidence>
<protein>
    <submittedName>
        <fullName evidence="2">Uncharacterized protein</fullName>
    </submittedName>
</protein>
<proteinExistence type="predicted"/>
<evidence type="ECO:0000313" key="3">
    <source>
        <dbReference type="Proteomes" id="UP001235344"/>
    </source>
</evidence>
<keyword evidence="3" id="KW-1185">Reference proteome</keyword>
<dbReference type="PROSITE" id="PS51257">
    <property type="entry name" value="PROKAR_LIPOPROTEIN"/>
    <property type="match status" value="1"/>
</dbReference>
<feature type="signal peptide" evidence="1">
    <location>
        <begin position="1"/>
        <end position="29"/>
    </location>
</feature>
<sequence>MSSRMSPLLPLGLAALLLAGCAGAPPAPAERPTVEPAPPPVAAVPGVGVEERDWLPPLFSGVEDEAHYYISRLPDRRFVATYGGEEHPRPWYIAAERLGQIGEPAIPLLAARLESSDEYELMLALYALMLASQDPSLMAATGGDTLELGSVLDPRHNAENLALARAWWQRQGWRWE</sequence>
<reference evidence="2 3" key="1">
    <citation type="submission" date="2023-08" db="EMBL/GenBank/DDBJ databases">
        <title>Transcriptome Analysis of Halomonas alkalicola CICC 11012s to Identify the Genes Involved in Alkaline Tolerances.</title>
        <authorList>
            <person name="Zhai L."/>
        </authorList>
    </citation>
    <scope>NUCLEOTIDE SEQUENCE [LARGE SCALE GENOMIC DNA]</scope>
    <source>
        <strain evidence="2 3">CICC 11012s</strain>
    </source>
</reference>
<evidence type="ECO:0000313" key="2">
    <source>
        <dbReference type="EMBL" id="WLI73111.1"/>
    </source>
</evidence>
<keyword evidence="1" id="KW-0732">Signal</keyword>
<dbReference type="RefSeq" id="WP_305500467.1">
    <property type="nucleotide sequence ID" value="NZ_CP131913.1"/>
</dbReference>
<gene>
    <name evidence="2" type="ORF">B6N23_15405</name>
</gene>
<dbReference type="Proteomes" id="UP001235344">
    <property type="component" value="Chromosome"/>
</dbReference>
<accession>A0ABY9H3S0</accession>
<feature type="chain" id="PRO_5047510164" evidence="1">
    <location>
        <begin position="30"/>
        <end position="176"/>
    </location>
</feature>
<organism evidence="2 3">
    <name type="scientific">Halomonas alkalicola</name>
    <dbReference type="NCBI Taxonomy" id="1930622"/>
    <lineage>
        <taxon>Bacteria</taxon>
        <taxon>Pseudomonadati</taxon>
        <taxon>Pseudomonadota</taxon>
        <taxon>Gammaproteobacteria</taxon>
        <taxon>Oceanospirillales</taxon>
        <taxon>Halomonadaceae</taxon>
        <taxon>Halomonas</taxon>
    </lineage>
</organism>
<name>A0ABY9H3S0_9GAMM</name>